<evidence type="ECO:0000313" key="2">
    <source>
        <dbReference type="Proteomes" id="UP000599437"/>
    </source>
</evidence>
<accession>A0ABQ3E1T7</accession>
<gene>
    <name evidence="1" type="ORF">GCM10010346_52360</name>
</gene>
<proteinExistence type="predicted"/>
<reference evidence="2" key="1">
    <citation type="journal article" date="2019" name="Int. J. Syst. Evol. Microbiol.">
        <title>The Global Catalogue of Microorganisms (GCM) 10K type strain sequencing project: providing services to taxonomists for standard genome sequencing and annotation.</title>
        <authorList>
            <consortium name="The Broad Institute Genomics Platform"/>
            <consortium name="The Broad Institute Genome Sequencing Center for Infectious Disease"/>
            <person name="Wu L."/>
            <person name="Ma J."/>
        </authorList>
    </citation>
    <scope>NUCLEOTIDE SEQUENCE [LARGE SCALE GENOMIC DNA]</scope>
    <source>
        <strain evidence="2">JCM 4737</strain>
    </source>
</reference>
<dbReference type="EMBL" id="BMVO01000022">
    <property type="protein sequence ID" value="GHB22220.1"/>
    <property type="molecule type" value="Genomic_DNA"/>
</dbReference>
<protein>
    <submittedName>
        <fullName evidence="1">Uncharacterized protein</fullName>
    </submittedName>
</protein>
<dbReference type="Proteomes" id="UP000599437">
    <property type="component" value="Unassembled WGS sequence"/>
</dbReference>
<organism evidence="1 2">
    <name type="scientific">Streptomyces chryseus</name>
    <dbReference type="NCBI Taxonomy" id="68186"/>
    <lineage>
        <taxon>Bacteria</taxon>
        <taxon>Bacillati</taxon>
        <taxon>Actinomycetota</taxon>
        <taxon>Actinomycetes</taxon>
        <taxon>Kitasatosporales</taxon>
        <taxon>Streptomycetaceae</taxon>
        <taxon>Streptomyces</taxon>
    </lineage>
</organism>
<name>A0ABQ3E1T7_9ACTN</name>
<sequence length="89" mass="9703">MNPDEGSHGTTGETMVAIVRAAPFVSEAQRLRLLQQAAKPPACVSGQAGADRVWLALRQSTGLTLGAVWEPTYFRTPFHTIRHLSGPRY</sequence>
<keyword evidence="2" id="KW-1185">Reference proteome</keyword>
<evidence type="ECO:0000313" key="1">
    <source>
        <dbReference type="EMBL" id="GHB22220.1"/>
    </source>
</evidence>
<comment type="caution">
    <text evidence="1">The sequence shown here is derived from an EMBL/GenBank/DDBJ whole genome shotgun (WGS) entry which is preliminary data.</text>
</comment>